<dbReference type="EC" id="2.7.7.7" evidence="3"/>
<evidence type="ECO:0000259" key="2">
    <source>
        <dbReference type="PROSITE" id="PS50173"/>
    </source>
</evidence>
<dbReference type="EMBL" id="AP021861">
    <property type="protein sequence ID" value="BBO36015.1"/>
    <property type="molecule type" value="Genomic_DNA"/>
</dbReference>
<organism evidence="3 4">
    <name type="scientific">Lacipirellula parvula</name>
    <dbReference type="NCBI Taxonomy" id="2650471"/>
    <lineage>
        <taxon>Bacteria</taxon>
        <taxon>Pseudomonadati</taxon>
        <taxon>Planctomycetota</taxon>
        <taxon>Planctomycetia</taxon>
        <taxon>Pirellulales</taxon>
        <taxon>Lacipirellulaceae</taxon>
        <taxon>Lacipirellula</taxon>
    </lineage>
</organism>
<keyword evidence="4" id="KW-1185">Reference proteome</keyword>
<dbReference type="PROSITE" id="PS50173">
    <property type="entry name" value="UMUC"/>
    <property type="match status" value="1"/>
</dbReference>
<sequence>MLRRHLSRVANPLADDVQGILFHQVRFSRRLEILEQSPPRFYPGRPRNLSQSSSRDAVKLCPDAVYVKRDFRWYEALSRRMLDLVKKISPRVEFYSIDESFCEVTEVAPRGLQATIMQRVSVRIGTSVRSS</sequence>
<dbReference type="InterPro" id="IPR043128">
    <property type="entry name" value="Rev_trsase/Diguanyl_cyclase"/>
</dbReference>
<dbReference type="Gene3D" id="3.30.70.270">
    <property type="match status" value="1"/>
</dbReference>
<dbReference type="Gene3D" id="3.40.1170.60">
    <property type="match status" value="1"/>
</dbReference>
<dbReference type="InterPro" id="IPR001126">
    <property type="entry name" value="UmuC"/>
</dbReference>
<protein>
    <submittedName>
        <fullName evidence="3">DNA polymerase IV</fullName>
        <ecNumber evidence="3">2.7.7.7</ecNumber>
    </submittedName>
</protein>
<dbReference type="GO" id="GO:0003887">
    <property type="term" value="F:DNA-directed DNA polymerase activity"/>
    <property type="evidence" value="ECO:0007669"/>
    <property type="project" value="UniProtKB-EC"/>
</dbReference>
<dbReference type="InterPro" id="IPR043502">
    <property type="entry name" value="DNA/RNA_pol_sf"/>
</dbReference>
<dbReference type="Pfam" id="PF00817">
    <property type="entry name" value="IMS"/>
    <property type="match status" value="1"/>
</dbReference>
<dbReference type="Proteomes" id="UP000326837">
    <property type="component" value="Chromosome"/>
</dbReference>
<dbReference type="SUPFAM" id="SSF56672">
    <property type="entry name" value="DNA/RNA polymerases"/>
    <property type="match status" value="1"/>
</dbReference>
<accession>A0A5K7XHY6</accession>
<dbReference type="RefSeq" id="WP_152101270.1">
    <property type="nucleotide sequence ID" value="NZ_AP021861.1"/>
</dbReference>
<proteinExistence type="inferred from homology"/>
<keyword evidence="3" id="KW-0808">Transferase</keyword>
<comment type="similarity">
    <text evidence="1">Belongs to the DNA polymerase type-Y family.</text>
</comment>
<dbReference type="GO" id="GO:0006281">
    <property type="term" value="P:DNA repair"/>
    <property type="evidence" value="ECO:0007669"/>
    <property type="project" value="InterPro"/>
</dbReference>
<dbReference type="AlphaFoldDB" id="A0A5K7XHY6"/>
<dbReference type="KEGG" id="lpav:PLANPX_5627"/>
<reference evidence="4" key="1">
    <citation type="submission" date="2019-10" db="EMBL/GenBank/DDBJ databases">
        <title>Lacipirellula parvula gen. nov., sp. nov., representing a lineage of planctomycetes widespread in freshwater anoxic habitats, and description of the family Lacipirellulaceae.</title>
        <authorList>
            <person name="Dedysh S.N."/>
            <person name="Kulichevskaya I.S."/>
            <person name="Beletsky A.V."/>
            <person name="Rakitin A.L."/>
            <person name="Mardanov A.V."/>
            <person name="Ivanova A.A."/>
            <person name="Saltykova V.X."/>
            <person name="Rijpstra W.I.C."/>
            <person name="Sinninghe Damste J.S."/>
            <person name="Ravin N.V."/>
        </authorList>
    </citation>
    <scope>NUCLEOTIDE SEQUENCE [LARGE SCALE GENOMIC DNA]</scope>
    <source>
        <strain evidence="4">PX69</strain>
    </source>
</reference>
<feature type="domain" description="UmuC" evidence="2">
    <location>
        <begin position="56"/>
        <end position="107"/>
    </location>
</feature>
<evidence type="ECO:0000313" key="3">
    <source>
        <dbReference type="EMBL" id="BBO36015.1"/>
    </source>
</evidence>
<evidence type="ECO:0000313" key="4">
    <source>
        <dbReference type="Proteomes" id="UP000326837"/>
    </source>
</evidence>
<keyword evidence="3" id="KW-0548">Nucleotidyltransferase</keyword>
<gene>
    <name evidence="3" type="ORF">PLANPX_5627</name>
</gene>
<evidence type="ECO:0000256" key="1">
    <source>
        <dbReference type="ARBA" id="ARBA00010945"/>
    </source>
</evidence>
<name>A0A5K7XHY6_9BACT</name>